<sequence>MDTSFQTTSSAPQSDHSDMTGAGVPSRGGDTLTAMHPAWPGMTSRPTGNMASLLPRSADVSARQPRKSLFRK</sequence>
<dbReference type="RefSeq" id="WP_116703108.1">
    <property type="nucleotide sequence ID" value="NZ_QUWV01000071.1"/>
</dbReference>
<protein>
    <submittedName>
        <fullName evidence="2">Uncharacterized protein</fullName>
    </submittedName>
</protein>
<dbReference type="Proteomes" id="UP000262371">
    <property type="component" value="Unassembled WGS sequence"/>
</dbReference>
<comment type="caution">
    <text evidence="2">The sequence shown here is derived from an EMBL/GenBank/DDBJ whole genome shotgun (WGS) entry which is preliminary data.</text>
</comment>
<dbReference type="AlphaFoldDB" id="A0A371YZX8"/>
<gene>
    <name evidence="2" type="ORF">DY926_09235</name>
</gene>
<organism evidence="2 3">
    <name type="scientific">Komagataeibacter melaceti</name>
    <dbReference type="NCBI Taxonomy" id="2766577"/>
    <lineage>
        <taxon>Bacteria</taxon>
        <taxon>Pseudomonadati</taxon>
        <taxon>Pseudomonadota</taxon>
        <taxon>Alphaproteobacteria</taxon>
        <taxon>Acetobacterales</taxon>
        <taxon>Acetobacteraceae</taxon>
        <taxon>Komagataeibacter</taxon>
    </lineage>
</organism>
<keyword evidence="3" id="KW-1185">Reference proteome</keyword>
<evidence type="ECO:0000313" key="2">
    <source>
        <dbReference type="EMBL" id="RFD19800.1"/>
    </source>
</evidence>
<dbReference type="EMBL" id="QUWV01000071">
    <property type="protein sequence ID" value="RFD19800.1"/>
    <property type="molecule type" value="Genomic_DNA"/>
</dbReference>
<evidence type="ECO:0000313" key="3">
    <source>
        <dbReference type="Proteomes" id="UP000262371"/>
    </source>
</evidence>
<feature type="region of interest" description="Disordered" evidence="1">
    <location>
        <begin position="1"/>
        <end position="72"/>
    </location>
</feature>
<proteinExistence type="predicted"/>
<reference evidence="2 3" key="1">
    <citation type="submission" date="2018-08" db="EMBL/GenBank/DDBJ databases">
        <title>Komagataeibacter sp. AV 382.</title>
        <authorList>
            <person name="Skraban J."/>
            <person name="Trcek J."/>
        </authorList>
    </citation>
    <scope>NUCLEOTIDE SEQUENCE [LARGE SCALE GENOMIC DNA]</scope>
    <source>
        <strain evidence="2 3">AV 382</strain>
    </source>
</reference>
<accession>A0A371YZX8</accession>
<name>A0A371YZX8_9PROT</name>
<evidence type="ECO:0000256" key="1">
    <source>
        <dbReference type="SAM" id="MobiDB-lite"/>
    </source>
</evidence>
<feature type="compositionally biased region" description="Polar residues" evidence="1">
    <location>
        <begin position="1"/>
        <end position="14"/>
    </location>
</feature>